<keyword evidence="1" id="KW-1133">Transmembrane helix</keyword>
<name>A0A6J5M605_9CAUD</name>
<evidence type="ECO:0000256" key="1">
    <source>
        <dbReference type="SAM" id="Phobius"/>
    </source>
</evidence>
<feature type="transmembrane region" description="Helical" evidence="1">
    <location>
        <begin position="32"/>
        <end position="53"/>
    </location>
</feature>
<gene>
    <name evidence="2" type="ORF">UFOVP401_17</name>
</gene>
<sequence>MKTNMKTTVLGIATILTAVSSAAIALFDGDPATSFDIGSVIAAITAGIGLIMAKDAEKKA</sequence>
<reference evidence="2" key="1">
    <citation type="submission" date="2020-04" db="EMBL/GenBank/DDBJ databases">
        <authorList>
            <person name="Chiriac C."/>
            <person name="Salcher M."/>
            <person name="Ghai R."/>
            <person name="Kavagutti S V."/>
        </authorList>
    </citation>
    <scope>NUCLEOTIDE SEQUENCE</scope>
</reference>
<accession>A0A6J5M605</accession>
<proteinExistence type="predicted"/>
<organism evidence="2">
    <name type="scientific">uncultured Caudovirales phage</name>
    <dbReference type="NCBI Taxonomy" id="2100421"/>
    <lineage>
        <taxon>Viruses</taxon>
        <taxon>Duplodnaviria</taxon>
        <taxon>Heunggongvirae</taxon>
        <taxon>Uroviricota</taxon>
        <taxon>Caudoviricetes</taxon>
        <taxon>Peduoviridae</taxon>
        <taxon>Maltschvirus</taxon>
        <taxon>Maltschvirus maltsch</taxon>
    </lineage>
</organism>
<protein>
    <submittedName>
        <fullName evidence="2">Uncharacterized protein</fullName>
    </submittedName>
</protein>
<keyword evidence="1" id="KW-0472">Membrane</keyword>
<evidence type="ECO:0000313" key="2">
    <source>
        <dbReference type="EMBL" id="CAB4140913.1"/>
    </source>
</evidence>
<keyword evidence="1" id="KW-0812">Transmembrane</keyword>
<dbReference type="EMBL" id="LR796384">
    <property type="protein sequence ID" value="CAB4140913.1"/>
    <property type="molecule type" value="Genomic_DNA"/>
</dbReference>